<protein>
    <submittedName>
        <fullName evidence="4">Sialate O-acetylesterase</fullName>
    </submittedName>
</protein>
<name>A0ABY7TA52_9SPHI</name>
<dbReference type="InterPro" id="IPR039329">
    <property type="entry name" value="SIAE"/>
</dbReference>
<dbReference type="RefSeq" id="WP_273631664.1">
    <property type="nucleotide sequence ID" value="NZ_CP117167.1"/>
</dbReference>
<evidence type="ECO:0000259" key="3">
    <source>
        <dbReference type="Pfam" id="PF03629"/>
    </source>
</evidence>
<dbReference type="InterPro" id="IPR036514">
    <property type="entry name" value="SGNH_hydro_sf"/>
</dbReference>
<evidence type="ECO:0000313" key="4">
    <source>
        <dbReference type="EMBL" id="WCT13379.1"/>
    </source>
</evidence>
<dbReference type="SUPFAM" id="SSF52266">
    <property type="entry name" value="SGNH hydrolase"/>
    <property type="match status" value="1"/>
</dbReference>
<evidence type="ECO:0000256" key="1">
    <source>
        <dbReference type="ARBA" id="ARBA00022801"/>
    </source>
</evidence>
<dbReference type="InterPro" id="IPR005181">
    <property type="entry name" value="SASA"/>
</dbReference>
<reference evidence="4 5" key="1">
    <citation type="submission" date="2023-02" db="EMBL/GenBank/DDBJ databases">
        <title>Genome sequence of Mucilaginibacter jinjuensis strain KACC 16571.</title>
        <authorList>
            <person name="Kim S."/>
            <person name="Heo J."/>
            <person name="Kwon S.-W."/>
        </authorList>
    </citation>
    <scope>NUCLEOTIDE SEQUENCE [LARGE SCALE GENOMIC DNA]</scope>
    <source>
        <strain evidence="4 5">KACC 16571</strain>
    </source>
</reference>
<dbReference type="PANTHER" id="PTHR22901:SF0">
    <property type="entry name" value="SIALATE O-ACETYLESTERASE"/>
    <property type="match status" value="1"/>
</dbReference>
<dbReference type="EMBL" id="CP117167">
    <property type="protein sequence ID" value="WCT13379.1"/>
    <property type="molecule type" value="Genomic_DNA"/>
</dbReference>
<keyword evidence="5" id="KW-1185">Reference proteome</keyword>
<keyword evidence="1" id="KW-0378">Hydrolase</keyword>
<feature type="region of interest" description="Disordered" evidence="2">
    <location>
        <begin position="546"/>
        <end position="569"/>
    </location>
</feature>
<evidence type="ECO:0000313" key="5">
    <source>
        <dbReference type="Proteomes" id="UP001216139"/>
    </source>
</evidence>
<dbReference type="PANTHER" id="PTHR22901">
    <property type="entry name" value="SIALATE O-ACETYLESTERASE"/>
    <property type="match status" value="1"/>
</dbReference>
<evidence type="ECO:0000256" key="2">
    <source>
        <dbReference type="SAM" id="MobiDB-lite"/>
    </source>
</evidence>
<dbReference type="Pfam" id="PF03629">
    <property type="entry name" value="SASA"/>
    <property type="match status" value="1"/>
</dbReference>
<feature type="domain" description="Sialate O-acetylesterase" evidence="3">
    <location>
        <begin position="321"/>
        <end position="432"/>
    </location>
</feature>
<organism evidence="4 5">
    <name type="scientific">Mucilaginibacter jinjuensis</name>
    <dbReference type="NCBI Taxonomy" id="1176721"/>
    <lineage>
        <taxon>Bacteria</taxon>
        <taxon>Pseudomonadati</taxon>
        <taxon>Bacteroidota</taxon>
        <taxon>Sphingobacteriia</taxon>
        <taxon>Sphingobacteriales</taxon>
        <taxon>Sphingobacteriaceae</taxon>
        <taxon>Mucilaginibacter</taxon>
    </lineage>
</organism>
<dbReference type="Gene3D" id="3.40.50.1110">
    <property type="entry name" value="SGNH hydrolase"/>
    <property type="match status" value="1"/>
</dbReference>
<dbReference type="Proteomes" id="UP001216139">
    <property type="component" value="Chromosome"/>
</dbReference>
<accession>A0ABY7TA52</accession>
<proteinExistence type="predicted"/>
<sequence>MNIKISFFIGLFFAVVGLHVRASAHLPAIFGDNMILQRNMNIPVWGRALPGEHVIINFRQHSYQADADTNGKWTLKLGSYQAGGPYEMHIRDQTGETVFKNIWIGDVWVASGQSNMEFGIQTEQNGQETIARATDSLIHFFYVPMAYSLIPQDDILNPGSESLNGKWVVCSPKLLASSGWAWHGFSAAGYYFAQQIRIKLHCPVGMIGVYKGGTPAQAWISENGLSRKPSFNRYVEAHQKLIDNLDQAKKTYPNQVAAYQLAVKQWNTDFGDNFNQQIKQWDSIAAQAKILGKPAPAMPVPIHPRPIAPTPPEGGFGAPANLYNAMVAPVVPYGIKGVIWYQGEGNGDRLSDALEYKDLFPRLIEDWRDKWQQNKLPFLYVQLANYRAPAKTPAEGNWPWVREAQLKTLALPLTGMAVTTDIGNADNIHPLNKKDVGLRLALTARQVAYGEHIVASGPIYESMKAEGHTLRLIFKSTGGGLIADSVRHPGQKVLTGFGIAGNNGKFIWARAIIDGNSIVVSADEVPNPVAVRYNWADNPTGNLYNKEGLPASPFRTDNWDEQSAHMKSP</sequence>
<gene>
    <name evidence="4" type="ORF">PQO05_05455</name>
</gene>